<dbReference type="Proteomes" id="UP000440224">
    <property type="component" value="Unassembled WGS sequence"/>
</dbReference>
<evidence type="ECO:0000313" key="5">
    <source>
        <dbReference type="EMBL" id="MRG90375.1"/>
    </source>
</evidence>
<proteinExistence type="predicted"/>
<dbReference type="EMBL" id="WJIE01000001">
    <property type="protein sequence ID" value="MRG90375.1"/>
    <property type="molecule type" value="Genomic_DNA"/>
</dbReference>
<dbReference type="PROSITE" id="PS00455">
    <property type="entry name" value="AMP_BINDING"/>
    <property type="match status" value="1"/>
</dbReference>
<dbReference type="OrthoDB" id="9799237at2"/>
<dbReference type="RefSeq" id="WP_153817298.1">
    <property type="nucleotide sequence ID" value="NZ_WJIE01000001.1"/>
</dbReference>
<evidence type="ECO:0000259" key="4">
    <source>
        <dbReference type="Pfam" id="PF00501"/>
    </source>
</evidence>
<dbReference type="GO" id="GO:0016020">
    <property type="term" value="C:membrane"/>
    <property type="evidence" value="ECO:0007669"/>
    <property type="project" value="TreeGrafter"/>
</dbReference>
<comment type="caution">
    <text evidence="5">The sequence shown here is derived from an EMBL/GenBank/DDBJ whole genome shotgun (WGS) entry which is preliminary data.</text>
</comment>
<dbReference type="GO" id="GO:0004467">
    <property type="term" value="F:long-chain fatty acid-CoA ligase activity"/>
    <property type="evidence" value="ECO:0007669"/>
    <property type="project" value="TreeGrafter"/>
</dbReference>
<dbReference type="SUPFAM" id="SSF56801">
    <property type="entry name" value="Acetyl-CoA synthetase-like"/>
    <property type="match status" value="1"/>
</dbReference>
<evidence type="ECO:0000256" key="1">
    <source>
        <dbReference type="ARBA" id="ARBA00022598"/>
    </source>
</evidence>
<keyword evidence="3" id="KW-0443">Lipid metabolism</keyword>
<keyword evidence="2" id="KW-0276">Fatty acid metabolism</keyword>
<dbReference type="InterPro" id="IPR042099">
    <property type="entry name" value="ANL_N_sf"/>
</dbReference>
<dbReference type="AlphaFoldDB" id="A0A6N7PJP0"/>
<reference evidence="5 6" key="1">
    <citation type="submission" date="2019-10" db="EMBL/GenBank/DDBJ databases">
        <title>A soil myxobacterium in the family Polyangiaceae.</title>
        <authorList>
            <person name="Li Y."/>
            <person name="Wang J."/>
        </authorList>
    </citation>
    <scope>NUCLEOTIDE SEQUENCE [LARGE SCALE GENOMIC DNA]</scope>
    <source>
        <strain evidence="5 6">DSM 14734</strain>
    </source>
</reference>
<evidence type="ECO:0000256" key="3">
    <source>
        <dbReference type="ARBA" id="ARBA00023098"/>
    </source>
</evidence>
<dbReference type="Pfam" id="PF00501">
    <property type="entry name" value="AMP-binding"/>
    <property type="match status" value="1"/>
</dbReference>
<dbReference type="PANTHER" id="PTHR43272">
    <property type="entry name" value="LONG-CHAIN-FATTY-ACID--COA LIGASE"/>
    <property type="match status" value="1"/>
</dbReference>
<keyword evidence="6" id="KW-1185">Reference proteome</keyword>
<accession>A0A6N7PJP0</accession>
<evidence type="ECO:0000313" key="6">
    <source>
        <dbReference type="Proteomes" id="UP000440224"/>
    </source>
</evidence>
<sequence length="649" mass="71288">MLLRKDGTTPPPDPAVPLAQAARSLPDLFLRRAEATPTAIAWKAKKNGEWRSTTWAEFRARATALATFLARRGLAPGDKIGIIGSTRPEWCICDVGGQLAALVTVGAYPTLAPGQLAYVLDHADVRVAFVEGKDEVEKILAVKNDMPKLELVVVWDTRGLEDTLREHAWLLGWDEALDAPGDPPLVAERVAAIVPGDTALFIYTSGTTGPPKGAMISHENILVTLAGVHFNSFARSDMALSFLPMAHAAERILAFWGRIDHGIATAFATSVPAVLEELKEVRPTLFGSVPRIFEKAYARIQAEVDKAPPARRRVFRWAEATGLAVVEAWQRGEEPSLPLRLAHRVADKLVFSRVREAFGGRVKRFVTGAAPIPRPILAFFWAAGLPIYEMYGMTEATVVTHGNRPGQVRLGSVGRALPFVEDHIADDGEILVRGPNVFKGYYKNPEATREMIDEEGWLHTGDIGKKDADGFVFIVDRKKHLIITSGGKNISPANVENEIKAQGTLISQVHAHGDRRAYCTAIVTIHPLEAVEWAKAKSLLPEPEAEALRLALLASPLSRPPALAAVMEKATADPEIRERVASAVRRANTRLARVEGIKRVHLLDRDFSLEEDEVTPTLKVKRKNIEKKFAPIFDRLYEDPAFGIPIDEH</sequence>
<dbReference type="InterPro" id="IPR000873">
    <property type="entry name" value="AMP-dep_synth/lig_dom"/>
</dbReference>
<evidence type="ECO:0000256" key="2">
    <source>
        <dbReference type="ARBA" id="ARBA00022832"/>
    </source>
</evidence>
<feature type="domain" description="AMP-dependent synthetase/ligase" evidence="4">
    <location>
        <begin position="31"/>
        <end position="442"/>
    </location>
</feature>
<dbReference type="PANTHER" id="PTHR43272:SF32">
    <property type="entry name" value="AMP-DEPENDENT SYNTHETASE_LIGASE DOMAIN-CONTAINING PROTEIN"/>
    <property type="match status" value="1"/>
</dbReference>
<name>A0A6N7PJP0_9BACT</name>
<dbReference type="CDD" id="cd05907">
    <property type="entry name" value="VL_LC_FACS_like"/>
    <property type="match status" value="1"/>
</dbReference>
<protein>
    <submittedName>
        <fullName evidence="5">AMP-binding protein</fullName>
    </submittedName>
</protein>
<organism evidence="5 6">
    <name type="scientific">Polyangium spumosum</name>
    <dbReference type="NCBI Taxonomy" id="889282"/>
    <lineage>
        <taxon>Bacteria</taxon>
        <taxon>Pseudomonadati</taxon>
        <taxon>Myxococcota</taxon>
        <taxon>Polyangia</taxon>
        <taxon>Polyangiales</taxon>
        <taxon>Polyangiaceae</taxon>
        <taxon>Polyangium</taxon>
    </lineage>
</organism>
<gene>
    <name evidence="5" type="ORF">GF068_00325</name>
</gene>
<dbReference type="Gene3D" id="3.40.50.12780">
    <property type="entry name" value="N-terminal domain of ligase-like"/>
    <property type="match status" value="2"/>
</dbReference>
<dbReference type="InterPro" id="IPR020845">
    <property type="entry name" value="AMP-binding_CS"/>
</dbReference>
<keyword evidence="1" id="KW-0436">Ligase</keyword>